<organism evidence="1 2">
    <name type="scientific">Pseudomonas phage Noxifer</name>
    <dbReference type="NCBI Taxonomy" id="2006684"/>
    <lineage>
        <taxon>Viruses</taxon>
        <taxon>Duplodnaviria</taxon>
        <taxon>Heunggongvirae</taxon>
        <taxon>Uroviricota</taxon>
        <taxon>Caudoviricetes</taxon>
        <taxon>Chimalliviridae</taxon>
        <taxon>Noxifervirus</taxon>
        <taxon>Noxifervirus noxifer</taxon>
    </lineage>
</organism>
<gene>
    <name evidence="1" type="ORF">NOXIFER_58</name>
</gene>
<dbReference type="InterPro" id="IPR029052">
    <property type="entry name" value="Metallo-depent_PP-like"/>
</dbReference>
<dbReference type="SUPFAM" id="SSF56300">
    <property type="entry name" value="Metallo-dependent phosphatases"/>
    <property type="match status" value="1"/>
</dbReference>
<keyword evidence="2" id="KW-1185">Reference proteome</keyword>
<dbReference type="Proteomes" id="UP000224829">
    <property type="component" value="Segment"/>
</dbReference>
<proteinExistence type="predicted"/>
<protein>
    <submittedName>
        <fullName evidence="1">Nuclease SbcCD, D subunit</fullName>
    </submittedName>
</protein>
<evidence type="ECO:0000313" key="1">
    <source>
        <dbReference type="EMBL" id="ARV77229.1"/>
    </source>
</evidence>
<evidence type="ECO:0000313" key="2">
    <source>
        <dbReference type="Proteomes" id="UP000224829"/>
    </source>
</evidence>
<dbReference type="EMBL" id="MF063068">
    <property type="protein sequence ID" value="ARV77229.1"/>
    <property type="molecule type" value="Genomic_DNA"/>
</dbReference>
<dbReference type="OrthoDB" id="5080at10239"/>
<reference evidence="1 2" key="1">
    <citation type="submission" date="2017-05" db="EMBL/GenBank/DDBJ databases">
        <authorList>
            <person name="Song R."/>
            <person name="Chenine A.L."/>
            <person name="Ruprecht R.M."/>
        </authorList>
    </citation>
    <scope>NUCLEOTIDE SEQUENCE [LARGE SCALE GENOMIC DNA]</scope>
</reference>
<name>A0A1Y0T0A8_9CAUD</name>
<accession>A0A1Y0T0A8</accession>
<sequence length="385" mass="44546">MNTANCKRPGWFRCASFGDVHLGHPNTPTEHIVRNLFDYIHEDLIKDLDMLILEGDLLDRLLNAGDPNVFRFHAWATWLMYTCAKHGTLLEILEGTPSHDWFQSMYFVEQKQNANIPVEMFYARGLTVRYIEKFDMHILYVPDHCLPHPDDILKEARLQMAKLGITQVDFAIMHGAFKYQYPQVVVEPTHDEQTYLDMVKYYIFIGHVHQSSQYDRILAAGSFDRLNHGDEGHKGFYDVSVREDGVSRITFVINHHAKRYDTLDCRGADIKEINHIVQTHLTGLRRGSSIRLRCAQGDPAIAYVDVLKKEYADYEWTNPIVEEAKKSEKKSVAQVLADIDMSEFVPITEHNFLNLLRPELEKHSKDPAQIERCLRHADMHLLEAA</sequence>